<dbReference type="Pfam" id="PF01554">
    <property type="entry name" value="MatE"/>
    <property type="match status" value="2"/>
</dbReference>
<gene>
    <name evidence="7" type="ORF">DYY88_19055</name>
</gene>
<feature type="transmembrane region" description="Helical" evidence="6">
    <location>
        <begin position="243"/>
        <end position="266"/>
    </location>
</feature>
<evidence type="ECO:0000256" key="3">
    <source>
        <dbReference type="ARBA" id="ARBA00022692"/>
    </source>
</evidence>
<dbReference type="EMBL" id="QVFV01000006">
    <property type="protein sequence ID" value="RZM76156.1"/>
    <property type="molecule type" value="Genomic_DNA"/>
</dbReference>
<keyword evidence="5 6" id="KW-0472">Membrane</keyword>
<dbReference type="GO" id="GO:0015297">
    <property type="term" value="F:antiporter activity"/>
    <property type="evidence" value="ECO:0007669"/>
    <property type="project" value="InterPro"/>
</dbReference>
<feature type="transmembrane region" description="Helical" evidence="6">
    <location>
        <begin position="330"/>
        <end position="352"/>
    </location>
</feature>
<feature type="transmembrane region" description="Helical" evidence="6">
    <location>
        <begin position="107"/>
        <end position="126"/>
    </location>
</feature>
<dbReference type="OrthoDB" id="9776324at2"/>
<protein>
    <submittedName>
        <fullName evidence="7">MATE family efflux transporter</fullName>
    </submittedName>
</protein>
<evidence type="ECO:0000256" key="1">
    <source>
        <dbReference type="ARBA" id="ARBA00004141"/>
    </source>
</evidence>
<keyword evidence="4 6" id="KW-1133">Transmembrane helix</keyword>
<evidence type="ECO:0000256" key="6">
    <source>
        <dbReference type="SAM" id="Phobius"/>
    </source>
</evidence>
<organism evidence="7 8">
    <name type="scientific">Leptolyngbya iicbica LK</name>
    <dbReference type="NCBI Taxonomy" id="2294035"/>
    <lineage>
        <taxon>Bacteria</taxon>
        <taxon>Bacillati</taxon>
        <taxon>Cyanobacteriota</taxon>
        <taxon>Cyanophyceae</taxon>
        <taxon>Leptolyngbyales</taxon>
        <taxon>Leptolyngbyaceae</taxon>
        <taxon>Leptolyngbya group</taxon>
        <taxon>Leptolyngbya</taxon>
        <taxon>Leptolyngbya iicbica</taxon>
    </lineage>
</organism>
<feature type="transmembrane region" description="Helical" evidence="6">
    <location>
        <begin position="364"/>
        <end position="382"/>
    </location>
</feature>
<feature type="transmembrane region" description="Helical" evidence="6">
    <location>
        <begin position="287"/>
        <end position="310"/>
    </location>
</feature>
<evidence type="ECO:0000256" key="5">
    <source>
        <dbReference type="ARBA" id="ARBA00023136"/>
    </source>
</evidence>
<comment type="caution">
    <text evidence="7">The sequence shown here is derived from an EMBL/GenBank/DDBJ whole genome shotgun (WGS) entry which is preliminary data.</text>
</comment>
<dbReference type="InterPro" id="IPR044644">
    <property type="entry name" value="DinF-like"/>
</dbReference>
<name>A0A4Q7E380_9CYAN</name>
<feature type="transmembrane region" description="Helical" evidence="6">
    <location>
        <begin position="22"/>
        <end position="44"/>
    </location>
</feature>
<dbReference type="PANTHER" id="PTHR42893:SF46">
    <property type="entry name" value="PROTEIN DETOXIFICATION 44, CHLOROPLASTIC"/>
    <property type="match status" value="1"/>
</dbReference>
<reference evidence="7 8" key="1">
    <citation type="submission" date="2018-11" db="EMBL/GenBank/DDBJ databases">
        <title>Whole genome sequencing of an environmental sample.</title>
        <authorList>
            <person name="Sarangi A.N."/>
            <person name="Singh D."/>
            <person name="Tripathy S."/>
        </authorList>
    </citation>
    <scope>NUCLEOTIDE SEQUENCE [LARGE SCALE GENOMIC DNA]</scope>
    <source>
        <strain evidence="7 8">Lakshadweep</strain>
    </source>
</reference>
<accession>A0A4Q7E380</accession>
<dbReference type="CDD" id="cd13136">
    <property type="entry name" value="MATE_DinF_like"/>
    <property type="match status" value="1"/>
</dbReference>
<feature type="transmembrane region" description="Helical" evidence="6">
    <location>
        <begin position="138"/>
        <end position="157"/>
    </location>
</feature>
<proteinExistence type="inferred from homology"/>
<feature type="transmembrane region" description="Helical" evidence="6">
    <location>
        <begin position="218"/>
        <end position="237"/>
    </location>
</feature>
<sequence length="426" mass="46060">MVPLAGIIDTAFLGHLADVHHLGGVAIASVIFNLVYWSFGFLRMGTTGLTAQAFGRRDTAEMNLLLLRNGLLAVVLGLLIVVLQAPIREIGFWLLNAEPEVRLSGEAFFNARIWGAPAVLANYVLLGRFLGCGQGRRVVLLSVVGNGGNILLDYWFIRELGWESAGAGAATALSQGLMLGVGLCLLLREVAIAQFWQLRPHLWDKTALTAMLLLNRDIMIRTFSLLVSFALFTNWSSALGNEILAANTLLLQVVTLTSYFIDGLAFATESFAGQFYGAGEAAQLRTVLIWGLSSSVVLGMAIALTFSWFTQPLFRLMTQHQSVIDQVQALVWWLVPTLTLGAIAFLLDGYFLGLTQGHLLRNSTLLASGLGFLPLGLLARHWQSPAGLWLALACFMAVRAMTLGSQVPRSLTAAQSQVTDSDAAAL</sequence>
<dbReference type="GO" id="GO:0042910">
    <property type="term" value="F:xenobiotic transmembrane transporter activity"/>
    <property type="evidence" value="ECO:0007669"/>
    <property type="project" value="InterPro"/>
</dbReference>
<evidence type="ECO:0000313" key="8">
    <source>
        <dbReference type="Proteomes" id="UP000292459"/>
    </source>
</evidence>
<evidence type="ECO:0000256" key="4">
    <source>
        <dbReference type="ARBA" id="ARBA00022989"/>
    </source>
</evidence>
<keyword evidence="3 6" id="KW-0812">Transmembrane</keyword>
<comment type="subcellular location">
    <subcellularLocation>
        <location evidence="1">Membrane</location>
        <topology evidence="1">Multi-pass membrane protein</topology>
    </subcellularLocation>
</comment>
<dbReference type="InterPro" id="IPR002528">
    <property type="entry name" value="MATE_fam"/>
</dbReference>
<keyword evidence="8" id="KW-1185">Reference proteome</keyword>
<dbReference type="PANTHER" id="PTHR42893">
    <property type="entry name" value="PROTEIN DETOXIFICATION 44, CHLOROPLASTIC-RELATED"/>
    <property type="match status" value="1"/>
</dbReference>
<comment type="similarity">
    <text evidence="2">Belongs to the multi antimicrobial extrusion (MATE) (TC 2.A.66.1) family.</text>
</comment>
<evidence type="ECO:0000313" key="7">
    <source>
        <dbReference type="EMBL" id="RZM76156.1"/>
    </source>
</evidence>
<dbReference type="GO" id="GO:0005886">
    <property type="term" value="C:plasma membrane"/>
    <property type="evidence" value="ECO:0007669"/>
    <property type="project" value="TreeGrafter"/>
</dbReference>
<dbReference type="NCBIfam" id="TIGR00797">
    <property type="entry name" value="matE"/>
    <property type="match status" value="1"/>
</dbReference>
<dbReference type="AlphaFoldDB" id="A0A4Q7E380"/>
<dbReference type="Proteomes" id="UP000292459">
    <property type="component" value="Unassembled WGS sequence"/>
</dbReference>
<feature type="transmembrane region" description="Helical" evidence="6">
    <location>
        <begin position="65"/>
        <end position="87"/>
    </location>
</feature>
<feature type="transmembrane region" description="Helical" evidence="6">
    <location>
        <begin position="388"/>
        <end position="407"/>
    </location>
</feature>
<evidence type="ECO:0000256" key="2">
    <source>
        <dbReference type="ARBA" id="ARBA00010199"/>
    </source>
</evidence>